<keyword evidence="2" id="KW-0902">Two-component regulatory system</keyword>
<sequence>MKTITVLMVDDEADFIAPLSKRLMKRGIRTRLATNGREALAVLADEEVDVTLLDIMMPGMDGIKTLGEIKRLHPCVEVLMLTAHSNSDMVISCLAMGAYDYVMKPADVDELINKIEDAAQRRKRNLGQDDRQGAAVE</sequence>
<dbReference type="InterPro" id="IPR050595">
    <property type="entry name" value="Bact_response_regulator"/>
</dbReference>
<dbReference type="InterPro" id="IPR001789">
    <property type="entry name" value="Sig_transdc_resp-reg_receiver"/>
</dbReference>
<dbReference type="SUPFAM" id="SSF52172">
    <property type="entry name" value="CheY-like"/>
    <property type="match status" value="1"/>
</dbReference>
<dbReference type="HOGENOM" id="CLU_000445_69_8_7"/>
<evidence type="ECO:0000313" key="6">
    <source>
        <dbReference type="Proteomes" id="UP000002191"/>
    </source>
</evidence>
<dbReference type="Pfam" id="PF00072">
    <property type="entry name" value="Response_reg"/>
    <property type="match status" value="1"/>
</dbReference>
<feature type="modified residue" description="4-aspartylphosphate" evidence="3">
    <location>
        <position position="54"/>
    </location>
</feature>
<reference evidence="6" key="1">
    <citation type="submission" date="2010-12" db="EMBL/GenBank/DDBJ databases">
        <title>Complete sequence of Desulfovibrio aespoeensis Aspo-2.</title>
        <authorList>
            <consortium name="US DOE Joint Genome Institute"/>
            <person name="Lucas S."/>
            <person name="Copeland A."/>
            <person name="Lapidus A."/>
            <person name="Cheng J.-F."/>
            <person name="Goodwin L."/>
            <person name="Pitluck S."/>
            <person name="Chertkov O."/>
            <person name="Misra M."/>
            <person name="Detter J.C."/>
            <person name="Han C."/>
            <person name="Tapia R."/>
            <person name="Land M."/>
            <person name="Hauser L."/>
            <person name="Kyrpides N."/>
            <person name="Ivanova N."/>
            <person name="Ovchinnikova G."/>
            <person name="Pedersen K."/>
            <person name="Jagevall S."/>
            <person name="Hazen T."/>
            <person name="Woyke T."/>
        </authorList>
    </citation>
    <scope>NUCLEOTIDE SEQUENCE [LARGE SCALE GENOMIC DNA]</scope>
    <source>
        <strain evidence="6">ATCC 700646 / DSM 10631 / Aspo-2</strain>
    </source>
</reference>
<dbReference type="PANTHER" id="PTHR44591">
    <property type="entry name" value="STRESS RESPONSE REGULATOR PROTEIN 1"/>
    <property type="match status" value="1"/>
</dbReference>
<gene>
    <name evidence="5" type="ordered locus">Daes_1007</name>
</gene>
<dbReference type="RefSeq" id="WP_013513954.1">
    <property type="nucleotide sequence ID" value="NC_014844.1"/>
</dbReference>
<keyword evidence="6" id="KW-1185">Reference proteome</keyword>
<proteinExistence type="predicted"/>
<dbReference type="Proteomes" id="UP000002191">
    <property type="component" value="Chromosome"/>
</dbReference>
<dbReference type="AlphaFoldDB" id="E6VSN8"/>
<dbReference type="EMBL" id="CP002431">
    <property type="protein sequence ID" value="ADU62023.1"/>
    <property type="molecule type" value="Genomic_DNA"/>
</dbReference>
<dbReference type="KEGG" id="das:Daes_1007"/>
<feature type="domain" description="Response regulatory" evidence="4">
    <location>
        <begin position="5"/>
        <end position="119"/>
    </location>
</feature>
<protein>
    <submittedName>
        <fullName evidence="5">Response regulator receiver</fullName>
    </submittedName>
</protein>
<dbReference type="STRING" id="643562.Daes_1007"/>
<dbReference type="PROSITE" id="PS50110">
    <property type="entry name" value="RESPONSE_REGULATORY"/>
    <property type="match status" value="1"/>
</dbReference>
<evidence type="ECO:0000256" key="3">
    <source>
        <dbReference type="PROSITE-ProRule" id="PRU00169"/>
    </source>
</evidence>
<dbReference type="eggNOG" id="COG2204">
    <property type="taxonomic scope" value="Bacteria"/>
</dbReference>
<accession>E6VSN8</accession>
<evidence type="ECO:0000256" key="1">
    <source>
        <dbReference type="ARBA" id="ARBA00022553"/>
    </source>
</evidence>
<evidence type="ECO:0000313" key="5">
    <source>
        <dbReference type="EMBL" id="ADU62023.1"/>
    </source>
</evidence>
<organism evidence="5 6">
    <name type="scientific">Pseudodesulfovibrio aespoeensis (strain ATCC 700646 / DSM 10631 / Aspo-2)</name>
    <name type="common">Desulfovibrio aespoeensis</name>
    <dbReference type="NCBI Taxonomy" id="643562"/>
    <lineage>
        <taxon>Bacteria</taxon>
        <taxon>Pseudomonadati</taxon>
        <taxon>Thermodesulfobacteriota</taxon>
        <taxon>Desulfovibrionia</taxon>
        <taxon>Desulfovibrionales</taxon>
        <taxon>Desulfovibrionaceae</taxon>
    </lineage>
</organism>
<dbReference type="PANTHER" id="PTHR44591:SF14">
    <property type="entry name" value="PROTEIN PILG"/>
    <property type="match status" value="1"/>
</dbReference>
<dbReference type="InterPro" id="IPR011006">
    <property type="entry name" value="CheY-like_superfamily"/>
</dbReference>
<dbReference type="GO" id="GO:0000160">
    <property type="term" value="P:phosphorelay signal transduction system"/>
    <property type="evidence" value="ECO:0007669"/>
    <property type="project" value="UniProtKB-KW"/>
</dbReference>
<name>E6VSN8_PSEA9</name>
<evidence type="ECO:0000256" key="2">
    <source>
        <dbReference type="ARBA" id="ARBA00023012"/>
    </source>
</evidence>
<evidence type="ECO:0000259" key="4">
    <source>
        <dbReference type="PROSITE" id="PS50110"/>
    </source>
</evidence>
<reference evidence="5 6" key="2">
    <citation type="journal article" date="2014" name="Genome Announc.">
        <title>Complete Genome Sequence of the Subsurface, Mesophilic Sulfate-Reducing Bacterium Desulfovibrio aespoeensis Aspo-2.</title>
        <authorList>
            <person name="Pedersen K."/>
            <person name="Bengtsson A."/>
            <person name="Edlund J."/>
            <person name="Rabe L."/>
            <person name="Hazen T."/>
            <person name="Chakraborty R."/>
            <person name="Goodwin L."/>
            <person name="Shapiro N."/>
        </authorList>
    </citation>
    <scope>NUCLEOTIDE SEQUENCE [LARGE SCALE GENOMIC DNA]</scope>
    <source>
        <strain evidence="6">ATCC 700646 / DSM 10631 / Aspo-2</strain>
    </source>
</reference>
<dbReference type="Gene3D" id="3.40.50.2300">
    <property type="match status" value="1"/>
</dbReference>
<keyword evidence="1 3" id="KW-0597">Phosphoprotein</keyword>
<dbReference type="OrthoDB" id="9800029at2"/>
<dbReference type="SMART" id="SM00448">
    <property type="entry name" value="REC"/>
    <property type="match status" value="1"/>
</dbReference>